<dbReference type="InterPro" id="IPR029398">
    <property type="entry name" value="PolB_thumb"/>
</dbReference>
<keyword evidence="14" id="KW-0456">Lyase</keyword>
<comment type="similarity">
    <text evidence="3">Belongs to the DNA polymerase type-X family.</text>
</comment>
<dbReference type="PRINTS" id="PR00870">
    <property type="entry name" value="DNAPOLXBETA"/>
</dbReference>
<dbReference type="PANTHER" id="PTHR11276">
    <property type="entry name" value="DNA POLYMERASE TYPE-X FAMILY MEMBER"/>
    <property type="match status" value="1"/>
</dbReference>
<feature type="compositionally biased region" description="Polar residues" evidence="18">
    <location>
        <begin position="283"/>
        <end position="313"/>
    </location>
</feature>
<evidence type="ECO:0000256" key="11">
    <source>
        <dbReference type="ARBA" id="ARBA00022763"/>
    </source>
</evidence>
<dbReference type="InterPro" id="IPR037160">
    <property type="entry name" value="DNA_Pol_thumb_sf"/>
</dbReference>
<dbReference type="STRING" id="717646.M2NAJ0"/>
<dbReference type="Gene3D" id="3.30.210.10">
    <property type="entry name" value="DNA polymerase, thumb domain"/>
    <property type="match status" value="1"/>
</dbReference>
<dbReference type="SUPFAM" id="SSF52113">
    <property type="entry name" value="BRCT domain"/>
    <property type="match status" value="1"/>
</dbReference>
<evidence type="ECO:0000256" key="1">
    <source>
        <dbReference type="ARBA" id="ARBA00001936"/>
    </source>
</evidence>
<dbReference type="SUPFAM" id="SSF81301">
    <property type="entry name" value="Nucleotidyltransferase"/>
    <property type="match status" value="1"/>
</dbReference>
<gene>
    <name evidence="20" type="ORF">BAUCODRAFT_29694</name>
</gene>
<dbReference type="HOGENOM" id="CLU_008698_3_0_1"/>
<evidence type="ECO:0000256" key="15">
    <source>
        <dbReference type="ARBA" id="ARBA00023242"/>
    </source>
</evidence>
<dbReference type="EC" id="2.7.7.7" evidence="4"/>
<comment type="catalytic activity">
    <reaction evidence="16">
        <text>DNA(n) + a 2'-deoxyribonucleoside 5'-triphosphate = DNA(n+1) + diphosphate</text>
        <dbReference type="Rhea" id="RHEA:22508"/>
        <dbReference type="Rhea" id="RHEA-COMP:17339"/>
        <dbReference type="Rhea" id="RHEA-COMP:17340"/>
        <dbReference type="ChEBI" id="CHEBI:33019"/>
        <dbReference type="ChEBI" id="CHEBI:61560"/>
        <dbReference type="ChEBI" id="CHEBI:173112"/>
        <dbReference type="EC" id="2.7.7.7"/>
    </reaction>
</comment>
<keyword evidence="13" id="KW-0234">DNA repair</keyword>
<dbReference type="InterPro" id="IPR010996">
    <property type="entry name" value="HHH_MUS81"/>
</dbReference>
<feature type="compositionally biased region" description="Polar residues" evidence="18">
    <location>
        <begin position="56"/>
        <end position="66"/>
    </location>
</feature>
<evidence type="ECO:0000256" key="14">
    <source>
        <dbReference type="ARBA" id="ARBA00023239"/>
    </source>
</evidence>
<reference evidence="20 21" key="1">
    <citation type="journal article" date="2012" name="PLoS Pathog.">
        <title>Diverse lifestyles and strategies of plant pathogenesis encoded in the genomes of eighteen Dothideomycetes fungi.</title>
        <authorList>
            <person name="Ohm R.A."/>
            <person name="Feau N."/>
            <person name="Henrissat B."/>
            <person name="Schoch C.L."/>
            <person name="Horwitz B.A."/>
            <person name="Barry K.W."/>
            <person name="Condon B.J."/>
            <person name="Copeland A.C."/>
            <person name="Dhillon B."/>
            <person name="Glaser F."/>
            <person name="Hesse C.N."/>
            <person name="Kosti I."/>
            <person name="LaButti K."/>
            <person name="Lindquist E.A."/>
            <person name="Lucas S."/>
            <person name="Salamov A.A."/>
            <person name="Bradshaw R.E."/>
            <person name="Ciuffetti L."/>
            <person name="Hamelin R.C."/>
            <person name="Kema G.H.J."/>
            <person name="Lawrence C."/>
            <person name="Scott J.A."/>
            <person name="Spatafora J.W."/>
            <person name="Turgeon B.G."/>
            <person name="de Wit P.J.G.M."/>
            <person name="Zhong S."/>
            <person name="Goodwin S.B."/>
            <person name="Grigoriev I.V."/>
        </authorList>
    </citation>
    <scope>NUCLEOTIDE SEQUENCE [LARGE SCALE GENOMIC DNA]</scope>
    <source>
        <strain evidence="20 21">UAMH 10762</strain>
    </source>
</reference>
<dbReference type="InterPro" id="IPR001357">
    <property type="entry name" value="BRCT_dom"/>
</dbReference>
<dbReference type="FunFam" id="3.30.210.10:FF:000001">
    <property type="entry name" value="DNA polymerase lambda"/>
    <property type="match status" value="1"/>
</dbReference>
<dbReference type="RefSeq" id="XP_007672428.1">
    <property type="nucleotide sequence ID" value="XM_007674238.1"/>
</dbReference>
<dbReference type="FunFam" id="1.10.150.20:FF:000010">
    <property type="entry name" value="DNA polymerase lambda"/>
    <property type="match status" value="1"/>
</dbReference>
<feature type="active site" description="Nucleophile; Schiff-base intermediate with DNA; for 5'-dRP lyase activity" evidence="17">
    <location>
        <position position="450"/>
    </location>
</feature>
<keyword evidence="9" id="KW-0235">DNA replication</keyword>
<dbReference type="InterPro" id="IPR002008">
    <property type="entry name" value="DNA_pol_X_beta-like"/>
</dbReference>
<dbReference type="OrthoDB" id="205514at2759"/>
<dbReference type="OMA" id="KWHGASA"/>
<dbReference type="GeneID" id="19110987"/>
<evidence type="ECO:0000256" key="13">
    <source>
        <dbReference type="ARBA" id="ARBA00023204"/>
    </source>
</evidence>
<dbReference type="GO" id="GO:0006303">
    <property type="term" value="P:double-strand break repair via nonhomologous end joining"/>
    <property type="evidence" value="ECO:0007669"/>
    <property type="project" value="TreeGrafter"/>
</dbReference>
<organism evidence="20 21">
    <name type="scientific">Baudoinia panamericana (strain UAMH 10762)</name>
    <name type="common">Angels' share fungus</name>
    <name type="synonym">Baudoinia compniacensis (strain UAMH 10762)</name>
    <dbReference type="NCBI Taxonomy" id="717646"/>
    <lineage>
        <taxon>Eukaryota</taxon>
        <taxon>Fungi</taxon>
        <taxon>Dikarya</taxon>
        <taxon>Ascomycota</taxon>
        <taxon>Pezizomycotina</taxon>
        <taxon>Dothideomycetes</taxon>
        <taxon>Dothideomycetidae</taxon>
        <taxon>Mycosphaerellales</taxon>
        <taxon>Teratosphaeriaceae</taxon>
        <taxon>Baudoinia</taxon>
    </lineage>
</organism>
<dbReference type="SUPFAM" id="SSF47802">
    <property type="entry name" value="DNA polymerase beta, N-terminal domain-like"/>
    <property type="match status" value="1"/>
</dbReference>
<evidence type="ECO:0000256" key="16">
    <source>
        <dbReference type="ARBA" id="ARBA00049244"/>
    </source>
</evidence>
<accession>M2NAJ0</accession>
<evidence type="ECO:0000256" key="8">
    <source>
        <dbReference type="ARBA" id="ARBA00022695"/>
    </source>
</evidence>
<dbReference type="PANTHER" id="PTHR11276:SF28">
    <property type="entry name" value="DNA POLYMERASE LAMBDA"/>
    <property type="match status" value="1"/>
</dbReference>
<dbReference type="InterPro" id="IPR043519">
    <property type="entry name" value="NT_sf"/>
</dbReference>
<dbReference type="Gene3D" id="3.40.50.10190">
    <property type="entry name" value="BRCT domain"/>
    <property type="match status" value="1"/>
</dbReference>
<evidence type="ECO:0000256" key="7">
    <source>
        <dbReference type="ARBA" id="ARBA00022679"/>
    </source>
</evidence>
<protein>
    <recommendedName>
        <fullName evidence="5">DNA polymerase lambda</fullName>
        <ecNumber evidence="4">2.7.7.7</ecNumber>
    </recommendedName>
</protein>
<feature type="region of interest" description="Disordered" evidence="18">
    <location>
        <begin position="264"/>
        <end position="313"/>
    </location>
</feature>
<dbReference type="CDD" id="cd00141">
    <property type="entry name" value="NT_POLXc"/>
    <property type="match status" value="1"/>
</dbReference>
<feature type="region of interest" description="Disordered" evidence="18">
    <location>
        <begin position="333"/>
        <end position="366"/>
    </location>
</feature>
<dbReference type="Pfam" id="PF14791">
    <property type="entry name" value="DNA_pol_B_thumb"/>
    <property type="match status" value="1"/>
</dbReference>
<evidence type="ECO:0000259" key="19">
    <source>
        <dbReference type="PROSITE" id="PS50172"/>
    </source>
</evidence>
<dbReference type="InterPro" id="IPR022312">
    <property type="entry name" value="DNA_pol_X"/>
</dbReference>
<evidence type="ECO:0000256" key="12">
    <source>
        <dbReference type="ARBA" id="ARBA00022932"/>
    </source>
</evidence>
<evidence type="ECO:0000256" key="2">
    <source>
        <dbReference type="ARBA" id="ARBA00004123"/>
    </source>
</evidence>
<sequence length="716" mass="79245">MHRLKEKQAFYTGLDKALADSDEEPDPGRTASVQALRRASERKAAAAKPTMAANSLPRSASDTNLSRRGPASSADQVQQPRPVTSSGRLPPPALTKGATMICATSSTASTKPSFPTAVPKVTGKRKRDGKVACVPDGQQVFKGLRFFFFPNDDRNIARALRIMKALEYGASWYTDWNDSVTHLIVDKQYEYNTVLKFMKMDRIPSGVIVVRENYPAECITFRTMIEPKQPRFTVNGYGTAQILEPITIATQSASAESITSLSLKPAGKSVMARQPETPKNYDSDGSPTKIASSNAQTDMPQLQRASSDTTKTVASTAEFDAAIRQARKLQYIPLEGDDDAEDRPISAEGPATDDEDEPQASPKQREAKHLAYQNKFQCMQKNTEGKTSCPNAATINILQQMADYYGQMGDEWRIRAYRKAITTLRKHPTKIWTRKQALALPQIGERLATKIEEIAFTNRLRRLDNARDEPTDHVLQAFMGIYGAGFAKASEWVSQGYKTLDEVLAKARLSSNQRIGIEHYADFNARIPRAEVEQHGGVVRKALQKLDPLFEVIIGGSYRRGAATSGDIDCIITHPNADSAYLRMIVLEQVVPELTLSGFVVAALAATHKDDGSKWHGASKLANSAVWRRIDLLLVPSDEIGAALIYFTGDDIFNRSIRLLASTKGMRLNQRGLYKDVMRGNGRMKISKGTLLEGKDERKIFQILGVPYRPPIDRIC</sequence>
<dbReference type="InterPro" id="IPR028207">
    <property type="entry name" value="DNA_pol_B_palm_palm"/>
</dbReference>
<proteinExistence type="inferred from homology"/>
<dbReference type="PRINTS" id="PR00869">
    <property type="entry name" value="DNAPOLX"/>
</dbReference>
<dbReference type="InterPro" id="IPR002054">
    <property type="entry name" value="DNA-dir_DNA_pol_X"/>
</dbReference>
<dbReference type="GO" id="GO:0016829">
    <property type="term" value="F:lyase activity"/>
    <property type="evidence" value="ECO:0007669"/>
    <property type="project" value="UniProtKB-KW"/>
</dbReference>
<dbReference type="GO" id="GO:0003677">
    <property type="term" value="F:DNA binding"/>
    <property type="evidence" value="ECO:0007669"/>
    <property type="project" value="InterPro"/>
</dbReference>
<dbReference type="GO" id="GO:0046872">
    <property type="term" value="F:metal ion binding"/>
    <property type="evidence" value="ECO:0007669"/>
    <property type="project" value="UniProtKB-KW"/>
</dbReference>
<dbReference type="Gene3D" id="1.10.150.110">
    <property type="entry name" value="DNA polymerase beta, N-terminal domain-like"/>
    <property type="match status" value="1"/>
</dbReference>
<dbReference type="GO" id="GO:0005634">
    <property type="term" value="C:nucleus"/>
    <property type="evidence" value="ECO:0007669"/>
    <property type="project" value="UniProtKB-SubCell"/>
</dbReference>
<dbReference type="SMART" id="SM00483">
    <property type="entry name" value="POLXc"/>
    <property type="match status" value="1"/>
</dbReference>
<keyword evidence="10" id="KW-0479">Metal-binding</keyword>
<evidence type="ECO:0000256" key="17">
    <source>
        <dbReference type="PIRSR" id="PIRSR622312-50"/>
    </source>
</evidence>
<feature type="domain" description="BRCT" evidence="19">
    <location>
        <begin position="136"/>
        <end position="232"/>
    </location>
</feature>
<dbReference type="PROSITE" id="PS50172">
    <property type="entry name" value="BRCT"/>
    <property type="match status" value="1"/>
</dbReference>
<dbReference type="AlphaFoldDB" id="M2NAJ0"/>
<feature type="compositionally biased region" description="Polar residues" evidence="18">
    <location>
        <begin position="73"/>
        <end position="87"/>
    </location>
</feature>
<keyword evidence="21" id="KW-1185">Reference proteome</keyword>
<dbReference type="Gene3D" id="3.30.460.10">
    <property type="entry name" value="Beta Polymerase, domain 2"/>
    <property type="match status" value="1"/>
</dbReference>
<evidence type="ECO:0000256" key="4">
    <source>
        <dbReference type="ARBA" id="ARBA00012417"/>
    </source>
</evidence>
<dbReference type="InterPro" id="IPR036420">
    <property type="entry name" value="BRCT_dom_sf"/>
</dbReference>
<dbReference type="eggNOG" id="KOG2534">
    <property type="taxonomic scope" value="Eukaryota"/>
</dbReference>
<dbReference type="Pfam" id="PF10391">
    <property type="entry name" value="DNA_pol_lambd_f"/>
    <property type="match status" value="1"/>
</dbReference>
<evidence type="ECO:0000256" key="5">
    <source>
        <dbReference type="ARBA" id="ARBA00016513"/>
    </source>
</evidence>
<dbReference type="GO" id="GO:0003887">
    <property type="term" value="F:DNA-directed DNA polymerase activity"/>
    <property type="evidence" value="ECO:0007669"/>
    <property type="project" value="UniProtKB-KW"/>
</dbReference>
<keyword evidence="15" id="KW-0539">Nucleus</keyword>
<dbReference type="Proteomes" id="UP000011761">
    <property type="component" value="Unassembled WGS sequence"/>
</dbReference>
<evidence type="ECO:0000256" key="9">
    <source>
        <dbReference type="ARBA" id="ARBA00022705"/>
    </source>
</evidence>
<evidence type="ECO:0000256" key="10">
    <source>
        <dbReference type="ARBA" id="ARBA00022723"/>
    </source>
</evidence>
<comment type="subcellular location">
    <subcellularLocation>
        <location evidence="2">Nucleus</location>
    </subcellularLocation>
</comment>
<dbReference type="InterPro" id="IPR027421">
    <property type="entry name" value="DNA_pol_lamdba_lyase_dom_sf"/>
</dbReference>
<dbReference type="FunFam" id="1.10.150.110:FF:000005">
    <property type="entry name" value="DNA polymerase POL4"/>
    <property type="match status" value="1"/>
</dbReference>
<dbReference type="Gene3D" id="1.10.150.20">
    <property type="entry name" value="5' to 3' exonuclease, C-terminal subdomain"/>
    <property type="match status" value="1"/>
</dbReference>
<name>M2NAJ0_BAUPA</name>
<keyword evidence="6" id="KW-0237">DNA synthesis</keyword>
<evidence type="ECO:0000313" key="21">
    <source>
        <dbReference type="Proteomes" id="UP000011761"/>
    </source>
</evidence>
<dbReference type="KEGG" id="bcom:BAUCODRAFT_29694"/>
<comment type="cofactor">
    <cofactor evidence="1">
        <name>Mn(2+)</name>
        <dbReference type="ChEBI" id="CHEBI:29035"/>
    </cofactor>
</comment>
<feature type="region of interest" description="Disordered" evidence="18">
    <location>
        <begin position="1"/>
        <end position="95"/>
    </location>
</feature>
<keyword evidence="7" id="KW-0808">Transferase</keyword>
<dbReference type="Pfam" id="PF14792">
    <property type="entry name" value="DNA_pol_B_palm"/>
    <property type="match status" value="1"/>
</dbReference>
<evidence type="ECO:0000256" key="6">
    <source>
        <dbReference type="ARBA" id="ARBA00022634"/>
    </source>
</evidence>
<dbReference type="Pfam" id="PF14716">
    <property type="entry name" value="HHH_8"/>
    <property type="match status" value="1"/>
</dbReference>
<keyword evidence="12" id="KW-0239">DNA-directed DNA polymerase</keyword>
<dbReference type="EMBL" id="KB445550">
    <property type="protein sequence ID" value="EMD01244.1"/>
    <property type="molecule type" value="Genomic_DNA"/>
</dbReference>
<keyword evidence="11" id="KW-0227">DNA damage</keyword>
<evidence type="ECO:0000256" key="18">
    <source>
        <dbReference type="SAM" id="MobiDB-lite"/>
    </source>
</evidence>
<evidence type="ECO:0000256" key="3">
    <source>
        <dbReference type="ARBA" id="ARBA00008323"/>
    </source>
</evidence>
<keyword evidence="8" id="KW-0548">Nucleotidyltransferase</keyword>
<dbReference type="InterPro" id="IPR018944">
    <property type="entry name" value="DNA_pol_lambd_fingers_domain"/>
</dbReference>
<evidence type="ECO:0000313" key="20">
    <source>
        <dbReference type="EMBL" id="EMD01244.1"/>
    </source>
</evidence>
<dbReference type="SUPFAM" id="SSF81585">
    <property type="entry name" value="PsbU/PolX domain-like"/>
    <property type="match status" value="1"/>
</dbReference>